<reference evidence="1 2" key="1">
    <citation type="submission" date="2019-10" db="EMBL/GenBank/DDBJ databases">
        <title>Cognatihalovulum marinum gen. nov. sp. nov., a new member of the family Rhodobacteraceae isolated from deep seawater of the Northwest Indian Ocean.</title>
        <authorList>
            <person name="Ruan C."/>
            <person name="Wang J."/>
            <person name="Zheng X."/>
            <person name="Song L."/>
            <person name="Zhu Y."/>
            <person name="Huang Y."/>
            <person name="Lu Z."/>
            <person name="Du W."/>
            <person name="Huang L."/>
            <person name="Dai X."/>
        </authorList>
    </citation>
    <scope>NUCLEOTIDE SEQUENCE [LARGE SCALE GENOMIC DNA]</scope>
    <source>
        <strain evidence="1 2">2CG4</strain>
    </source>
</reference>
<dbReference type="RefSeq" id="WP_154449124.1">
    <property type="nucleotide sequence ID" value="NZ_WIND01000024.1"/>
</dbReference>
<dbReference type="Proteomes" id="UP000474957">
    <property type="component" value="Unassembled WGS sequence"/>
</dbReference>
<dbReference type="Gene3D" id="3.40.50.300">
    <property type="entry name" value="P-loop containing nucleotide triphosphate hydrolases"/>
    <property type="match status" value="1"/>
</dbReference>
<evidence type="ECO:0000313" key="1">
    <source>
        <dbReference type="EMBL" id="MSU91696.1"/>
    </source>
</evidence>
<dbReference type="EMBL" id="WIND01000024">
    <property type="protein sequence ID" value="MSU91696.1"/>
    <property type="molecule type" value="Genomic_DNA"/>
</dbReference>
<dbReference type="GO" id="GO:0016020">
    <property type="term" value="C:membrane"/>
    <property type="evidence" value="ECO:0007669"/>
    <property type="project" value="InterPro"/>
</dbReference>
<accession>A0A6L5Z562</accession>
<sequence length="253" mass="28228">MPFFRAGTGIYFFAHVPKCAGSSVEDYLRDRFGRPGFVDNRFLRRPEAERWTRTSPQHADWATVERLFGPDFFDGAFAVVRHPLSRAVSAYHFQVEVEKTAPAGIGFGDWLQEMRARQARDPFAIDNHFRPQTDFLPPGCTLFHLEHGVDALVPYLDRLTGTTGGPRAIGHTNRRGAGKAAPDPAAAALAAEIYAEDFRRLGYRPDRPDPVAAPPALDPRTVAEAAAARARSARPDRRLAARVRRRLRRWAGA</sequence>
<dbReference type="AlphaFoldDB" id="A0A6L5Z562"/>
<gene>
    <name evidence="1" type="ORF">GE300_19130</name>
</gene>
<proteinExistence type="predicted"/>
<organism evidence="1 2">
    <name type="scientific">Halovulum marinum</name>
    <dbReference type="NCBI Taxonomy" id="2662447"/>
    <lineage>
        <taxon>Bacteria</taxon>
        <taxon>Pseudomonadati</taxon>
        <taxon>Pseudomonadota</taxon>
        <taxon>Alphaproteobacteria</taxon>
        <taxon>Rhodobacterales</taxon>
        <taxon>Paracoccaceae</taxon>
        <taxon>Halovulum</taxon>
    </lineage>
</organism>
<dbReference type="GO" id="GO:0008146">
    <property type="term" value="F:sulfotransferase activity"/>
    <property type="evidence" value="ECO:0007669"/>
    <property type="project" value="InterPro"/>
</dbReference>
<dbReference type="SUPFAM" id="SSF52540">
    <property type="entry name" value="P-loop containing nucleoside triphosphate hydrolases"/>
    <property type="match status" value="1"/>
</dbReference>
<evidence type="ECO:0008006" key="3">
    <source>
        <dbReference type="Google" id="ProtNLM"/>
    </source>
</evidence>
<keyword evidence="2" id="KW-1185">Reference proteome</keyword>
<comment type="caution">
    <text evidence="1">The sequence shown here is derived from an EMBL/GenBank/DDBJ whole genome shotgun (WGS) entry which is preliminary data.</text>
</comment>
<protein>
    <recommendedName>
        <fullName evidence="3">Sulfotransferase family protein</fullName>
    </recommendedName>
</protein>
<dbReference type="InterPro" id="IPR027417">
    <property type="entry name" value="P-loop_NTPase"/>
</dbReference>
<name>A0A6L5Z562_9RHOB</name>
<dbReference type="InterPro" id="IPR005331">
    <property type="entry name" value="Sulfotransferase"/>
</dbReference>
<dbReference type="Pfam" id="PF03567">
    <property type="entry name" value="Sulfotransfer_2"/>
    <property type="match status" value="1"/>
</dbReference>
<evidence type="ECO:0000313" key="2">
    <source>
        <dbReference type="Proteomes" id="UP000474957"/>
    </source>
</evidence>